<name>A0A378LU36_9GAMM</name>
<evidence type="ECO:0000313" key="3">
    <source>
        <dbReference type="Proteomes" id="UP000255297"/>
    </source>
</evidence>
<gene>
    <name evidence="2" type="ORF">NCTC11532_02503</name>
</gene>
<evidence type="ECO:0008006" key="4">
    <source>
        <dbReference type="Google" id="ProtNLM"/>
    </source>
</evidence>
<keyword evidence="3" id="KW-1185">Reference proteome</keyword>
<reference evidence="2 3" key="1">
    <citation type="submission" date="2018-06" db="EMBL/GenBank/DDBJ databases">
        <authorList>
            <consortium name="Pathogen Informatics"/>
            <person name="Doyle S."/>
        </authorList>
    </citation>
    <scope>NUCLEOTIDE SEQUENCE [LARGE SCALE GENOMIC DNA]</scope>
    <source>
        <strain evidence="2 3">NCTC11532</strain>
    </source>
</reference>
<dbReference type="STRING" id="1122170.GCA_000701265_02553"/>
<evidence type="ECO:0000256" key="1">
    <source>
        <dbReference type="SAM" id="MobiDB-lite"/>
    </source>
</evidence>
<accession>A0A378LU36</accession>
<proteinExistence type="predicted"/>
<dbReference type="RefSeq" id="WP_031563511.1">
    <property type="nucleotide sequence ID" value="NZ_CAAAIS010000004.1"/>
</dbReference>
<dbReference type="AlphaFoldDB" id="A0A378LU36"/>
<sequence length="123" mass="13448">MGFFKEETHIQTANEAPGDEVKSRLINECELPLIKMGPAVERIGGDVGVLEQAKDMVNIVKKVVEDPNALEEALQGTKEAKPQSPQGPGVKDQFLVAKQQYQQSATTTTKEEPDVEQSSGLRK</sequence>
<evidence type="ECO:0000313" key="2">
    <source>
        <dbReference type="EMBL" id="STY30662.1"/>
    </source>
</evidence>
<feature type="region of interest" description="Disordered" evidence="1">
    <location>
        <begin position="74"/>
        <end position="123"/>
    </location>
</feature>
<dbReference type="EMBL" id="UGPB01000001">
    <property type="protein sequence ID" value="STY30662.1"/>
    <property type="molecule type" value="Genomic_DNA"/>
</dbReference>
<feature type="compositionally biased region" description="Polar residues" evidence="1">
    <location>
        <begin position="99"/>
        <end position="108"/>
    </location>
</feature>
<dbReference type="Proteomes" id="UP000255297">
    <property type="component" value="Unassembled WGS sequence"/>
</dbReference>
<protein>
    <recommendedName>
        <fullName evidence="4">Fir</fullName>
    </recommendedName>
</protein>
<organism evidence="2 3">
    <name type="scientific">Legionella wadsworthii</name>
    <dbReference type="NCBI Taxonomy" id="28088"/>
    <lineage>
        <taxon>Bacteria</taxon>
        <taxon>Pseudomonadati</taxon>
        <taxon>Pseudomonadota</taxon>
        <taxon>Gammaproteobacteria</taxon>
        <taxon>Legionellales</taxon>
        <taxon>Legionellaceae</taxon>
        <taxon>Legionella</taxon>
    </lineage>
</organism>